<reference evidence="7 8" key="1">
    <citation type="submission" date="2021-06" db="EMBL/GenBank/DDBJ databases">
        <title>Caerostris extrusa draft genome.</title>
        <authorList>
            <person name="Kono N."/>
            <person name="Arakawa K."/>
        </authorList>
    </citation>
    <scope>NUCLEOTIDE SEQUENCE [LARGE SCALE GENOMIC DNA]</scope>
</reference>
<evidence type="ECO:0000259" key="6">
    <source>
        <dbReference type="Pfam" id="PF00520"/>
    </source>
</evidence>
<protein>
    <recommendedName>
        <fullName evidence="6">Ion transport domain-containing protein</fullName>
    </recommendedName>
</protein>
<dbReference type="InterPro" id="IPR043203">
    <property type="entry name" value="VGCC_Ca_Na"/>
</dbReference>
<organism evidence="7 8">
    <name type="scientific">Caerostris extrusa</name>
    <name type="common">Bark spider</name>
    <name type="synonym">Caerostris bankana</name>
    <dbReference type="NCBI Taxonomy" id="172846"/>
    <lineage>
        <taxon>Eukaryota</taxon>
        <taxon>Metazoa</taxon>
        <taxon>Ecdysozoa</taxon>
        <taxon>Arthropoda</taxon>
        <taxon>Chelicerata</taxon>
        <taxon>Arachnida</taxon>
        <taxon>Araneae</taxon>
        <taxon>Araneomorphae</taxon>
        <taxon>Entelegynae</taxon>
        <taxon>Araneoidea</taxon>
        <taxon>Araneidae</taxon>
        <taxon>Caerostris</taxon>
    </lineage>
</organism>
<name>A0AAV4MEN4_CAEEX</name>
<dbReference type="InterPro" id="IPR005821">
    <property type="entry name" value="Ion_trans_dom"/>
</dbReference>
<evidence type="ECO:0000313" key="8">
    <source>
        <dbReference type="Proteomes" id="UP001054945"/>
    </source>
</evidence>
<evidence type="ECO:0000256" key="3">
    <source>
        <dbReference type="ARBA" id="ARBA00022989"/>
    </source>
</evidence>
<dbReference type="EMBL" id="BPLR01002173">
    <property type="protein sequence ID" value="GIX70912.1"/>
    <property type="molecule type" value="Genomic_DNA"/>
</dbReference>
<evidence type="ECO:0000256" key="5">
    <source>
        <dbReference type="SAM" id="Phobius"/>
    </source>
</evidence>
<feature type="transmembrane region" description="Helical" evidence="5">
    <location>
        <begin position="20"/>
        <end position="43"/>
    </location>
</feature>
<dbReference type="AlphaFoldDB" id="A0AAV4MEN4"/>
<sequence>MLLKWLAFGFKKYFTNAWCWLDFVIVLVSMFNLAVGLAGYANIPAFKTMRTLRALRPPPCHVASGGMRVSSTTPVTANWLTTPYFSSPNDFTIPPLNVYFVLLFRFIRV</sequence>
<dbReference type="InterPro" id="IPR027359">
    <property type="entry name" value="Volt_channel_dom_sf"/>
</dbReference>
<keyword evidence="8" id="KW-1185">Reference proteome</keyword>
<dbReference type="GO" id="GO:0019228">
    <property type="term" value="P:neuronal action potential"/>
    <property type="evidence" value="ECO:0007669"/>
    <property type="project" value="TreeGrafter"/>
</dbReference>
<evidence type="ECO:0000256" key="1">
    <source>
        <dbReference type="ARBA" id="ARBA00004141"/>
    </source>
</evidence>
<dbReference type="GO" id="GO:0086010">
    <property type="term" value="P:membrane depolarization during action potential"/>
    <property type="evidence" value="ECO:0007669"/>
    <property type="project" value="TreeGrafter"/>
</dbReference>
<evidence type="ECO:0000256" key="4">
    <source>
        <dbReference type="ARBA" id="ARBA00023136"/>
    </source>
</evidence>
<proteinExistence type="predicted"/>
<evidence type="ECO:0000313" key="7">
    <source>
        <dbReference type="EMBL" id="GIX70912.1"/>
    </source>
</evidence>
<comment type="caution">
    <text evidence="7">The sequence shown here is derived from an EMBL/GenBank/DDBJ whole genome shotgun (WGS) entry which is preliminary data.</text>
</comment>
<comment type="subcellular location">
    <subcellularLocation>
        <location evidence="1">Membrane</location>
        <topology evidence="1">Multi-pass membrane protein</topology>
    </subcellularLocation>
</comment>
<keyword evidence="2 5" id="KW-0812">Transmembrane</keyword>
<accession>A0AAV4MEN4</accession>
<dbReference type="GO" id="GO:0005248">
    <property type="term" value="F:voltage-gated sodium channel activity"/>
    <property type="evidence" value="ECO:0007669"/>
    <property type="project" value="TreeGrafter"/>
</dbReference>
<dbReference type="Pfam" id="PF00520">
    <property type="entry name" value="Ion_trans"/>
    <property type="match status" value="1"/>
</dbReference>
<keyword evidence="4 5" id="KW-0472">Membrane</keyword>
<dbReference type="PANTHER" id="PTHR10037">
    <property type="entry name" value="VOLTAGE-GATED CATION CHANNEL CALCIUM AND SODIUM"/>
    <property type="match status" value="1"/>
</dbReference>
<dbReference type="SUPFAM" id="SSF81324">
    <property type="entry name" value="Voltage-gated potassium channels"/>
    <property type="match status" value="1"/>
</dbReference>
<keyword evidence="3 5" id="KW-1133">Transmembrane helix</keyword>
<feature type="domain" description="Ion transport" evidence="6">
    <location>
        <begin position="1"/>
        <end position="69"/>
    </location>
</feature>
<gene>
    <name evidence="7" type="ORF">CEXT_614311</name>
</gene>
<dbReference type="Gene3D" id="1.20.120.350">
    <property type="entry name" value="Voltage-gated potassium channels. Chain C"/>
    <property type="match status" value="1"/>
</dbReference>
<dbReference type="GO" id="GO:0001518">
    <property type="term" value="C:voltage-gated sodium channel complex"/>
    <property type="evidence" value="ECO:0007669"/>
    <property type="project" value="TreeGrafter"/>
</dbReference>
<dbReference type="PANTHER" id="PTHR10037:SF288">
    <property type="entry name" value="SODIUM CHANNEL PROTEIN PARA"/>
    <property type="match status" value="1"/>
</dbReference>
<dbReference type="Proteomes" id="UP001054945">
    <property type="component" value="Unassembled WGS sequence"/>
</dbReference>
<evidence type="ECO:0000256" key="2">
    <source>
        <dbReference type="ARBA" id="ARBA00022692"/>
    </source>
</evidence>